<sequence>MSLDAPVVAVAWMWMLSQAMNVSYISPLAYYILAAAVWCVYVADRIYDSSKSGGRWLTRQPRHEFHRRWRLPLTVLLAIISGICIHRALYFLPSAIFSGGIVGGIMVLVYFVTVKFRGQEVPYVKNFVAGFVFAFGVAVPVLAYEGSLTRVGLEDVIYPLQQYFQPLQEEVNGVTIRIAMAGVWDALWNTGLMVIRTLHVVFVRELIIVVFALLCVMNITAIDLWEQAEYAEDEETEYGHELSLTLGLILLVGGSLYAAAFMADESSKNFYYAVMVSAAALQLVNHYRALFTMNAQRVLADLALLLPLPIFWFSN</sequence>
<proteinExistence type="predicted"/>
<name>A0A8J7MGS2_9BACT</name>
<dbReference type="RefSeq" id="WP_200312628.1">
    <property type="nucleotide sequence ID" value="NZ_JAENIM010000046.1"/>
</dbReference>
<reference evidence="2" key="1">
    <citation type="submission" date="2021-01" db="EMBL/GenBank/DDBJ databases">
        <title>Modified the classification status of verrucomicrobia.</title>
        <authorList>
            <person name="Feng X."/>
        </authorList>
    </citation>
    <scope>NUCLEOTIDE SEQUENCE</scope>
    <source>
        <strain evidence="2">_KCTC 22039</strain>
    </source>
</reference>
<keyword evidence="1" id="KW-0812">Transmembrane</keyword>
<feature type="transmembrane region" description="Helical" evidence="1">
    <location>
        <begin position="242"/>
        <end position="263"/>
    </location>
</feature>
<organism evidence="2 3">
    <name type="scientific">Persicirhabdus sediminis</name>
    <dbReference type="NCBI Taxonomy" id="454144"/>
    <lineage>
        <taxon>Bacteria</taxon>
        <taxon>Pseudomonadati</taxon>
        <taxon>Verrucomicrobiota</taxon>
        <taxon>Verrucomicrobiia</taxon>
        <taxon>Verrucomicrobiales</taxon>
        <taxon>Verrucomicrobiaceae</taxon>
        <taxon>Persicirhabdus</taxon>
    </lineage>
</organism>
<dbReference type="EMBL" id="JAENIM010000046">
    <property type="protein sequence ID" value="MBK1792617.1"/>
    <property type="molecule type" value="Genomic_DNA"/>
</dbReference>
<feature type="transmembrane region" description="Helical" evidence="1">
    <location>
        <begin position="68"/>
        <end position="89"/>
    </location>
</feature>
<dbReference type="Proteomes" id="UP000624703">
    <property type="component" value="Unassembled WGS sequence"/>
</dbReference>
<evidence type="ECO:0000256" key="1">
    <source>
        <dbReference type="SAM" id="Phobius"/>
    </source>
</evidence>
<gene>
    <name evidence="2" type="ORF">JIN82_15740</name>
</gene>
<feature type="transmembrane region" description="Helical" evidence="1">
    <location>
        <begin position="95"/>
        <end position="114"/>
    </location>
</feature>
<feature type="transmembrane region" description="Helical" evidence="1">
    <location>
        <begin position="28"/>
        <end position="47"/>
    </location>
</feature>
<keyword evidence="1" id="KW-1133">Transmembrane helix</keyword>
<evidence type="ECO:0000313" key="3">
    <source>
        <dbReference type="Proteomes" id="UP000624703"/>
    </source>
</evidence>
<keyword evidence="3" id="KW-1185">Reference proteome</keyword>
<feature type="transmembrane region" description="Helical" evidence="1">
    <location>
        <begin position="174"/>
        <end position="195"/>
    </location>
</feature>
<accession>A0A8J7MGS2</accession>
<feature type="transmembrane region" description="Helical" evidence="1">
    <location>
        <begin position="202"/>
        <end position="222"/>
    </location>
</feature>
<feature type="transmembrane region" description="Helical" evidence="1">
    <location>
        <begin position="126"/>
        <end position="144"/>
    </location>
</feature>
<protein>
    <recommendedName>
        <fullName evidence="4">UbiA prenyltransferase family protein</fullName>
    </recommendedName>
</protein>
<evidence type="ECO:0000313" key="2">
    <source>
        <dbReference type="EMBL" id="MBK1792617.1"/>
    </source>
</evidence>
<comment type="caution">
    <text evidence="2">The sequence shown here is derived from an EMBL/GenBank/DDBJ whole genome shotgun (WGS) entry which is preliminary data.</text>
</comment>
<dbReference type="AlphaFoldDB" id="A0A8J7MGS2"/>
<evidence type="ECO:0008006" key="4">
    <source>
        <dbReference type="Google" id="ProtNLM"/>
    </source>
</evidence>
<keyword evidence="1" id="KW-0472">Membrane</keyword>